<protein>
    <recommendedName>
        <fullName evidence="4">DUF4124 domain-containing protein</fullName>
    </recommendedName>
</protein>
<organism evidence="2 3">
    <name type="scientific">Candidatus Accumulibacter affinis</name>
    <dbReference type="NCBI Taxonomy" id="2954384"/>
    <lineage>
        <taxon>Bacteria</taxon>
        <taxon>Pseudomonadati</taxon>
        <taxon>Pseudomonadota</taxon>
        <taxon>Betaproteobacteria</taxon>
        <taxon>Candidatus Accumulibacter</taxon>
    </lineage>
</organism>
<feature type="chain" id="PRO_5037163224" description="DUF4124 domain-containing protein" evidence="1">
    <location>
        <begin position="22"/>
        <end position="178"/>
    </location>
</feature>
<sequence length="178" mass="18614">MRKPIVVFLLAASLVAAPAAAQPVYETRDRAGPVFSDRPAAGATEVVLPPLNRMDSPAEPPVAPASPGPAVAAYTTLNIVQPGNGATVHSNTGQLAVQLTLEPALQTARGDAIVVKLDNTRLPTRRTTLNFEITAAEWQGVAADSAEHQLEVAVVDQAGAALIVAPSVRFYVHRASRL</sequence>
<dbReference type="AlphaFoldDB" id="A0A935TBP8"/>
<dbReference type="Proteomes" id="UP000706151">
    <property type="component" value="Unassembled WGS sequence"/>
</dbReference>
<evidence type="ECO:0008006" key="4">
    <source>
        <dbReference type="Google" id="ProtNLM"/>
    </source>
</evidence>
<evidence type="ECO:0000313" key="2">
    <source>
        <dbReference type="EMBL" id="MBK7955069.1"/>
    </source>
</evidence>
<reference evidence="2 3" key="1">
    <citation type="submission" date="2020-10" db="EMBL/GenBank/DDBJ databases">
        <title>Connecting structure to function with the recovery of over 1000 high-quality activated sludge metagenome-assembled genomes encoding full-length rRNA genes using long-read sequencing.</title>
        <authorList>
            <person name="Singleton C.M."/>
            <person name="Petriglieri F."/>
            <person name="Kristensen J.M."/>
            <person name="Kirkegaard R.H."/>
            <person name="Michaelsen T.Y."/>
            <person name="Andersen M.H."/>
            <person name="Karst S.M."/>
            <person name="Dueholm M.S."/>
            <person name="Nielsen P.H."/>
            <person name="Albertsen M."/>
        </authorList>
    </citation>
    <scope>NUCLEOTIDE SEQUENCE [LARGE SCALE GENOMIC DNA]</scope>
    <source>
        <strain evidence="2">Fred_18-Q3-R57-64_BAT3C.720</strain>
    </source>
</reference>
<gene>
    <name evidence="2" type="ORF">IPK02_14575</name>
</gene>
<proteinExistence type="predicted"/>
<comment type="caution">
    <text evidence="2">The sequence shown here is derived from an EMBL/GenBank/DDBJ whole genome shotgun (WGS) entry which is preliminary data.</text>
</comment>
<evidence type="ECO:0000313" key="3">
    <source>
        <dbReference type="Proteomes" id="UP000706151"/>
    </source>
</evidence>
<keyword evidence="1" id="KW-0732">Signal</keyword>
<evidence type="ECO:0000256" key="1">
    <source>
        <dbReference type="SAM" id="SignalP"/>
    </source>
</evidence>
<name>A0A935TBP8_9PROT</name>
<dbReference type="EMBL" id="JADJOT010000009">
    <property type="protein sequence ID" value="MBK7955069.1"/>
    <property type="molecule type" value="Genomic_DNA"/>
</dbReference>
<feature type="signal peptide" evidence="1">
    <location>
        <begin position="1"/>
        <end position="21"/>
    </location>
</feature>
<accession>A0A935TBP8</accession>